<dbReference type="PANTHER" id="PTHR10332">
    <property type="entry name" value="EQUILIBRATIVE NUCLEOSIDE TRANSPORTER"/>
    <property type="match status" value="1"/>
</dbReference>
<proteinExistence type="inferred from homology"/>
<reference evidence="9" key="1">
    <citation type="journal article" date="2024" name="Gigascience">
        <title>Chromosome-level genome of the poultry shaft louse Menopon gallinae provides insight into the host-switching and adaptive evolution of parasitic lice.</title>
        <authorList>
            <person name="Xu Y."/>
            <person name="Ma L."/>
            <person name="Liu S."/>
            <person name="Liang Y."/>
            <person name="Liu Q."/>
            <person name="He Z."/>
            <person name="Tian L."/>
            <person name="Duan Y."/>
            <person name="Cai W."/>
            <person name="Li H."/>
            <person name="Song F."/>
        </authorList>
    </citation>
    <scope>NUCLEOTIDE SEQUENCE</scope>
    <source>
        <strain evidence="9">Cailab_2023a</strain>
    </source>
</reference>
<evidence type="ECO:0000256" key="1">
    <source>
        <dbReference type="ARBA" id="ARBA00004141"/>
    </source>
</evidence>
<evidence type="ECO:0000313" key="9">
    <source>
        <dbReference type="EMBL" id="KAL0276890.1"/>
    </source>
</evidence>
<feature type="region of interest" description="Disordered" evidence="7">
    <location>
        <begin position="28"/>
        <end position="59"/>
    </location>
</feature>
<keyword evidence="3" id="KW-0813">Transport</keyword>
<sequence>MNQSGAYSVSKRSQSKYDNQYYLLSESERKNGAAVTPKSITMKGNDPTNSIERQPFLDRPPTEPVRLTPAWEDNNLTDDELNFKSLTMEQANLELNPPKDRYMLVYLTLVLHGIGILMPWNMFITAKSYFVDYKLSESYTGVKSDYVTFFQSYLAFASQIPNLAFNWINIFIQIGGNLTTRIVWSIFIEVVIFVFTVILAMTDSSDWSGVFFWITMVTVVILNVANGIYQNTVYGMGAKLPFKYTGAIILGSNISGAFTAIINLLSIAIAPNKRTAAIYYFITALFVLLACFDTYFALPLNRFYRYNEYIKQKSDQIIRRENAGLKPKVPYWQVFKKAFPQLFNVFFVFFVTLSIFPSMHSDIQKSDPDFFIPDKYYVSIMCFMTFNITAMLGSLVTNWIRWPSAKYLVIPVVLRALFIPFFLFCNYRPVGIARVLPVLFANDWGYWVAAVLMGFSSGYCSSLAMMYTSGTVEPVHASIAGMFGGAILITGVCSGILFACIFPWIVRTINI</sequence>
<feature type="transmembrane region" description="Helical" evidence="8">
    <location>
        <begin position="246"/>
        <end position="271"/>
    </location>
</feature>
<dbReference type="Pfam" id="PF01733">
    <property type="entry name" value="Nucleoside_tran"/>
    <property type="match status" value="1"/>
</dbReference>
<evidence type="ECO:0000256" key="7">
    <source>
        <dbReference type="SAM" id="MobiDB-lite"/>
    </source>
</evidence>
<accession>A0AAW2I3E1</accession>
<dbReference type="InterPro" id="IPR036259">
    <property type="entry name" value="MFS_trans_sf"/>
</dbReference>
<evidence type="ECO:0000256" key="4">
    <source>
        <dbReference type="ARBA" id="ARBA00022692"/>
    </source>
</evidence>
<keyword evidence="5 8" id="KW-1133">Transmembrane helix</keyword>
<dbReference type="AlphaFoldDB" id="A0AAW2I3E1"/>
<keyword evidence="4 8" id="KW-0812">Transmembrane</keyword>
<evidence type="ECO:0000256" key="8">
    <source>
        <dbReference type="SAM" id="Phobius"/>
    </source>
</evidence>
<feature type="transmembrane region" description="Helical" evidence="8">
    <location>
        <begin position="146"/>
        <end position="170"/>
    </location>
</feature>
<evidence type="ECO:0000256" key="2">
    <source>
        <dbReference type="ARBA" id="ARBA00007965"/>
    </source>
</evidence>
<evidence type="ECO:0008006" key="10">
    <source>
        <dbReference type="Google" id="ProtNLM"/>
    </source>
</evidence>
<organism evidence="9">
    <name type="scientific">Menopon gallinae</name>
    <name type="common">poultry shaft louse</name>
    <dbReference type="NCBI Taxonomy" id="328185"/>
    <lineage>
        <taxon>Eukaryota</taxon>
        <taxon>Metazoa</taxon>
        <taxon>Ecdysozoa</taxon>
        <taxon>Arthropoda</taxon>
        <taxon>Hexapoda</taxon>
        <taxon>Insecta</taxon>
        <taxon>Pterygota</taxon>
        <taxon>Neoptera</taxon>
        <taxon>Paraneoptera</taxon>
        <taxon>Psocodea</taxon>
        <taxon>Troctomorpha</taxon>
        <taxon>Phthiraptera</taxon>
        <taxon>Amblycera</taxon>
        <taxon>Menoponidae</taxon>
        <taxon>Menopon</taxon>
    </lineage>
</organism>
<dbReference type="GO" id="GO:0005886">
    <property type="term" value="C:plasma membrane"/>
    <property type="evidence" value="ECO:0007669"/>
    <property type="project" value="TreeGrafter"/>
</dbReference>
<feature type="transmembrane region" description="Helical" evidence="8">
    <location>
        <begin position="182"/>
        <end position="201"/>
    </location>
</feature>
<comment type="similarity">
    <text evidence="2">Belongs to the SLC29A/ENT transporter (TC 2.A.57) family.</text>
</comment>
<evidence type="ECO:0000256" key="6">
    <source>
        <dbReference type="ARBA" id="ARBA00023136"/>
    </source>
</evidence>
<feature type="transmembrane region" description="Helical" evidence="8">
    <location>
        <begin position="104"/>
        <end position="126"/>
    </location>
</feature>
<feature type="transmembrane region" description="Helical" evidence="8">
    <location>
        <begin position="407"/>
        <end position="424"/>
    </location>
</feature>
<name>A0AAW2I3E1_9NEOP</name>
<gene>
    <name evidence="9" type="ORF">PYX00_004358</name>
</gene>
<feature type="transmembrane region" description="Helical" evidence="8">
    <location>
        <begin position="207"/>
        <end position="225"/>
    </location>
</feature>
<feature type="transmembrane region" description="Helical" evidence="8">
    <location>
        <begin position="338"/>
        <end position="356"/>
    </location>
</feature>
<protein>
    <recommendedName>
        <fullName evidence="10">Equilibrative nucleoside transporter 1</fullName>
    </recommendedName>
</protein>
<dbReference type="PRINTS" id="PR01130">
    <property type="entry name" value="DERENTRNSPRT"/>
</dbReference>
<comment type="caution">
    <text evidence="9">The sequence shown here is derived from an EMBL/GenBank/DDBJ whole genome shotgun (WGS) entry which is preliminary data.</text>
</comment>
<keyword evidence="6 8" id="KW-0472">Membrane</keyword>
<feature type="transmembrane region" description="Helical" evidence="8">
    <location>
        <begin position="376"/>
        <end position="400"/>
    </location>
</feature>
<evidence type="ECO:0000256" key="3">
    <source>
        <dbReference type="ARBA" id="ARBA00022448"/>
    </source>
</evidence>
<dbReference type="PANTHER" id="PTHR10332:SF80">
    <property type="entry name" value="EQUILIBRATIVE NUCLEOSIDE TRANSPORTER 2, ISOFORM A"/>
    <property type="match status" value="1"/>
</dbReference>
<comment type="subcellular location">
    <subcellularLocation>
        <location evidence="1">Membrane</location>
        <topology evidence="1">Multi-pass membrane protein</topology>
    </subcellularLocation>
</comment>
<feature type="transmembrane region" description="Helical" evidence="8">
    <location>
        <begin position="277"/>
        <end position="298"/>
    </location>
</feature>
<evidence type="ECO:0000256" key="5">
    <source>
        <dbReference type="ARBA" id="ARBA00022989"/>
    </source>
</evidence>
<feature type="transmembrane region" description="Helical" evidence="8">
    <location>
        <begin position="479"/>
        <end position="506"/>
    </location>
</feature>
<dbReference type="EMBL" id="JARGDH010000002">
    <property type="protein sequence ID" value="KAL0276890.1"/>
    <property type="molecule type" value="Genomic_DNA"/>
</dbReference>
<dbReference type="SUPFAM" id="SSF103473">
    <property type="entry name" value="MFS general substrate transporter"/>
    <property type="match status" value="1"/>
</dbReference>
<dbReference type="InterPro" id="IPR002259">
    <property type="entry name" value="Eqnu_transpt"/>
</dbReference>
<dbReference type="GO" id="GO:0005337">
    <property type="term" value="F:nucleoside transmembrane transporter activity"/>
    <property type="evidence" value="ECO:0007669"/>
    <property type="project" value="InterPro"/>
</dbReference>
<feature type="transmembrane region" description="Helical" evidence="8">
    <location>
        <begin position="444"/>
        <end position="467"/>
    </location>
</feature>